<comment type="caution">
    <text evidence="1">The sequence shown here is derived from an EMBL/GenBank/DDBJ whole genome shotgun (WGS) entry which is preliminary data.</text>
</comment>
<dbReference type="Proteomes" id="UP000814176">
    <property type="component" value="Unassembled WGS sequence"/>
</dbReference>
<sequence length="199" mass="21589">MTRGVWPVVVPELRHCGVAPPEVGWTHVHDLVHRADTGKFPSAERLLGPRAASLNCSCCSSSMGDRRRGSLSSPRHVILQLVSIIGSYRTNHGLQSTPLHDVYVPLIGNTIGCKASVKVSLPYTVRLDKRLVSPRHSIVNHPTSSLPEAEETPTTALSGVMRDRLGVRIASKLLRLVGRAACHIPADAPYICSRREGSV</sequence>
<organism evidence="1 2">
    <name type="scientific">Rhodofomes roseus</name>
    <dbReference type="NCBI Taxonomy" id="34475"/>
    <lineage>
        <taxon>Eukaryota</taxon>
        <taxon>Fungi</taxon>
        <taxon>Dikarya</taxon>
        <taxon>Basidiomycota</taxon>
        <taxon>Agaricomycotina</taxon>
        <taxon>Agaricomycetes</taxon>
        <taxon>Polyporales</taxon>
        <taxon>Rhodofomes</taxon>
    </lineage>
</organism>
<dbReference type="GeneID" id="71998148"/>
<keyword evidence="2" id="KW-1185">Reference proteome</keyword>
<name>A0ABQ8K5I5_9APHY</name>
<dbReference type="EMBL" id="JADCUA010000022">
    <property type="protein sequence ID" value="KAH9832253.1"/>
    <property type="molecule type" value="Genomic_DNA"/>
</dbReference>
<gene>
    <name evidence="1" type="ORF">C8Q71DRAFT_268514</name>
</gene>
<accession>A0ABQ8K5I5</accession>
<reference evidence="1 2" key="1">
    <citation type="journal article" date="2021" name="Environ. Microbiol.">
        <title>Gene family expansions and transcriptome signatures uncover fungal adaptations to wood decay.</title>
        <authorList>
            <person name="Hage H."/>
            <person name="Miyauchi S."/>
            <person name="Viragh M."/>
            <person name="Drula E."/>
            <person name="Min B."/>
            <person name="Chaduli D."/>
            <person name="Navarro D."/>
            <person name="Favel A."/>
            <person name="Norest M."/>
            <person name="Lesage-Meessen L."/>
            <person name="Balint B."/>
            <person name="Merenyi Z."/>
            <person name="de Eugenio L."/>
            <person name="Morin E."/>
            <person name="Martinez A.T."/>
            <person name="Baldrian P."/>
            <person name="Stursova M."/>
            <person name="Martinez M.J."/>
            <person name="Novotny C."/>
            <person name="Magnuson J.K."/>
            <person name="Spatafora J.W."/>
            <person name="Maurice S."/>
            <person name="Pangilinan J."/>
            <person name="Andreopoulos W."/>
            <person name="LaButti K."/>
            <person name="Hundley H."/>
            <person name="Na H."/>
            <person name="Kuo A."/>
            <person name="Barry K."/>
            <person name="Lipzen A."/>
            <person name="Henrissat B."/>
            <person name="Riley R."/>
            <person name="Ahrendt S."/>
            <person name="Nagy L.G."/>
            <person name="Grigoriev I.V."/>
            <person name="Martin F."/>
            <person name="Rosso M.N."/>
        </authorList>
    </citation>
    <scope>NUCLEOTIDE SEQUENCE [LARGE SCALE GENOMIC DNA]</scope>
    <source>
        <strain evidence="1 2">CIRM-BRFM 1785</strain>
    </source>
</reference>
<dbReference type="RefSeq" id="XP_047775272.1">
    <property type="nucleotide sequence ID" value="XM_047917416.1"/>
</dbReference>
<evidence type="ECO:0000313" key="2">
    <source>
        <dbReference type="Proteomes" id="UP000814176"/>
    </source>
</evidence>
<protein>
    <submittedName>
        <fullName evidence="1">Uncharacterized protein</fullName>
    </submittedName>
</protein>
<proteinExistence type="predicted"/>
<evidence type="ECO:0000313" key="1">
    <source>
        <dbReference type="EMBL" id="KAH9832253.1"/>
    </source>
</evidence>